<evidence type="ECO:0000256" key="7">
    <source>
        <dbReference type="ARBA" id="ARBA00022574"/>
    </source>
</evidence>
<name>A0AAN9Z522_9ORTH</name>
<evidence type="ECO:0000256" key="17">
    <source>
        <dbReference type="ARBA" id="ARBA00023180"/>
    </source>
</evidence>
<evidence type="ECO:0000256" key="22">
    <source>
        <dbReference type="SAM" id="MobiDB-lite"/>
    </source>
</evidence>
<feature type="region of interest" description="Disordered" evidence="22">
    <location>
        <begin position="1005"/>
        <end position="1025"/>
    </location>
</feature>
<dbReference type="GO" id="GO:0000139">
    <property type="term" value="C:Golgi membrane"/>
    <property type="evidence" value="ECO:0007669"/>
    <property type="project" value="UniProtKB-SubCell"/>
</dbReference>
<organism evidence="25 26">
    <name type="scientific">Gryllus longicercus</name>
    <dbReference type="NCBI Taxonomy" id="2509291"/>
    <lineage>
        <taxon>Eukaryota</taxon>
        <taxon>Metazoa</taxon>
        <taxon>Ecdysozoa</taxon>
        <taxon>Arthropoda</taxon>
        <taxon>Hexapoda</taxon>
        <taxon>Insecta</taxon>
        <taxon>Pterygota</taxon>
        <taxon>Neoptera</taxon>
        <taxon>Polyneoptera</taxon>
        <taxon>Orthoptera</taxon>
        <taxon>Ensifera</taxon>
        <taxon>Gryllidea</taxon>
        <taxon>Grylloidea</taxon>
        <taxon>Gryllidae</taxon>
        <taxon>Gryllinae</taxon>
        <taxon>Gryllus</taxon>
    </lineage>
</organism>
<keyword evidence="11 23" id="KW-1133">Transmembrane helix</keyword>
<comment type="similarity">
    <text evidence="4">Belongs to the WD repeat SCAP family.</text>
</comment>
<dbReference type="InterPro" id="IPR030225">
    <property type="entry name" value="SCAP"/>
</dbReference>
<reference evidence="25 26" key="1">
    <citation type="submission" date="2024-03" db="EMBL/GenBank/DDBJ databases">
        <title>The genome assembly and annotation of the cricket Gryllus longicercus Weissman &amp; Gray.</title>
        <authorList>
            <person name="Szrajer S."/>
            <person name="Gray D."/>
            <person name="Ylla G."/>
        </authorList>
    </citation>
    <scope>NUCLEOTIDE SEQUENCE [LARGE SCALE GENOMIC DNA]</scope>
    <source>
        <strain evidence="25">DAG 2021-001</strain>
        <tissue evidence="25">Whole body minus gut</tissue>
    </source>
</reference>
<feature type="transmembrane region" description="Helical" evidence="23">
    <location>
        <begin position="334"/>
        <end position="358"/>
    </location>
</feature>
<dbReference type="Pfam" id="PF00400">
    <property type="entry name" value="WD40"/>
    <property type="match status" value="1"/>
</dbReference>
<keyword evidence="26" id="KW-1185">Reference proteome</keyword>
<dbReference type="GO" id="GO:0032936">
    <property type="term" value="C:SREBP-SCAP complex"/>
    <property type="evidence" value="ECO:0007669"/>
    <property type="project" value="TreeGrafter"/>
</dbReference>
<evidence type="ECO:0000256" key="1">
    <source>
        <dbReference type="ARBA" id="ARBA00004477"/>
    </source>
</evidence>
<proteinExistence type="inferred from homology"/>
<feature type="repeat" description="WD" evidence="21">
    <location>
        <begin position="1355"/>
        <end position="1397"/>
    </location>
</feature>
<feature type="transmembrane region" description="Helical" evidence="23">
    <location>
        <begin position="370"/>
        <end position="394"/>
    </location>
</feature>
<keyword evidence="6" id="KW-0153">Cholesterol metabolism</keyword>
<evidence type="ECO:0000256" key="18">
    <source>
        <dbReference type="ARBA" id="ARBA00023221"/>
    </source>
</evidence>
<dbReference type="InterPro" id="IPR053958">
    <property type="entry name" value="HMGCR/SNAP/NPC1-like_SSD"/>
</dbReference>
<dbReference type="InterPro" id="IPR015943">
    <property type="entry name" value="WD40/YVTN_repeat-like_dom_sf"/>
</dbReference>
<evidence type="ECO:0000256" key="3">
    <source>
        <dbReference type="ARBA" id="ARBA00004653"/>
    </source>
</evidence>
<keyword evidence="13" id="KW-0443">Lipid metabolism</keyword>
<keyword evidence="9" id="KW-0677">Repeat</keyword>
<dbReference type="GO" id="GO:0008203">
    <property type="term" value="P:cholesterol metabolic process"/>
    <property type="evidence" value="ECO:0007669"/>
    <property type="project" value="UniProtKB-KW"/>
</dbReference>
<comment type="subcellular location">
    <subcellularLocation>
        <location evidence="2">Cytoplasmic vesicle</location>
        <location evidence="2">COPII-coated vesicle membrane</location>
        <topology evidence="2">Multi-pass membrane protein</topology>
    </subcellularLocation>
    <subcellularLocation>
        <location evidence="1">Endoplasmic reticulum membrane</location>
        <topology evidence="1">Multi-pass membrane protein</topology>
    </subcellularLocation>
    <subcellularLocation>
        <location evidence="3">Golgi apparatus membrane</location>
        <topology evidence="3">Multi-pass membrane protein</topology>
    </subcellularLocation>
</comment>
<dbReference type="GO" id="GO:0012507">
    <property type="term" value="C:ER to Golgi transport vesicle membrane"/>
    <property type="evidence" value="ECO:0007669"/>
    <property type="project" value="UniProtKB-SubCell"/>
</dbReference>
<dbReference type="SMART" id="SM00320">
    <property type="entry name" value="WD40"/>
    <property type="match status" value="6"/>
</dbReference>
<dbReference type="PANTHER" id="PTHR46378:SF1">
    <property type="entry name" value="STEROL REGULATORY ELEMENT-BINDING PROTEIN CLEAVAGE-ACTIVATING PROTEIN"/>
    <property type="match status" value="1"/>
</dbReference>
<dbReference type="InterPro" id="IPR019775">
    <property type="entry name" value="WD40_repeat_CS"/>
</dbReference>
<feature type="repeat" description="WD" evidence="21">
    <location>
        <begin position="1398"/>
        <end position="1437"/>
    </location>
</feature>
<comment type="caution">
    <text evidence="25">The sequence shown here is derived from an EMBL/GenBank/DDBJ whole genome shotgun (WGS) entry which is preliminary data.</text>
</comment>
<keyword evidence="15 23" id="KW-0472">Membrane</keyword>
<evidence type="ECO:0000256" key="4">
    <source>
        <dbReference type="ARBA" id="ARBA00007410"/>
    </source>
</evidence>
<keyword evidence="16" id="KW-1207">Sterol metabolism</keyword>
<gene>
    <name evidence="25" type="ORF">R5R35_001471</name>
</gene>
<keyword evidence="17" id="KW-0325">Glycoprotein</keyword>
<dbReference type="GO" id="GO:0032933">
    <property type="term" value="P:SREBP signaling pathway"/>
    <property type="evidence" value="ECO:0007669"/>
    <property type="project" value="InterPro"/>
</dbReference>
<dbReference type="PROSITE" id="PS50082">
    <property type="entry name" value="WD_REPEATS_2"/>
    <property type="match status" value="2"/>
</dbReference>
<dbReference type="GO" id="GO:0045540">
    <property type="term" value="P:regulation of cholesterol biosynthetic process"/>
    <property type="evidence" value="ECO:0007669"/>
    <property type="project" value="TreeGrafter"/>
</dbReference>
<evidence type="ECO:0000256" key="2">
    <source>
        <dbReference type="ARBA" id="ARBA00004557"/>
    </source>
</evidence>
<evidence type="ECO:0000256" key="6">
    <source>
        <dbReference type="ARBA" id="ARBA00022548"/>
    </source>
</evidence>
<evidence type="ECO:0000259" key="24">
    <source>
        <dbReference type="PROSITE" id="PS50156"/>
    </source>
</evidence>
<feature type="domain" description="SSD" evidence="24">
    <location>
        <begin position="303"/>
        <end position="461"/>
    </location>
</feature>
<evidence type="ECO:0000313" key="25">
    <source>
        <dbReference type="EMBL" id="KAK7863264.1"/>
    </source>
</evidence>
<dbReference type="InterPro" id="IPR000731">
    <property type="entry name" value="SSD"/>
</dbReference>
<keyword evidence="8 23" id="KW-0812">Transmembrane</keyword>
<dbReference type="InterPro" id="IPR057041">
    <property type="entry name" value="SCAP_N"/>
</dbReference>
<evidence type="ECO:0000256" key="23">
    <source>
        <dbReference type="SAM" id="Phobius"/>
    </source>
</evidence>
<evidence type="ECO:0000256" key="13">
    <source>
        <dbReference type="ARBA" id="ARBA00023098"/>
    </source>
</evidence>
<dbReference type="GO" id="GO:0032934">
    <property type="term" value="F:sterol binding"/>
    <property type="evidence" value="ECO:0007669"/>
    <property type="project" value="InterPro"/>
</dbReference>
<evidence type="ECO:0000256" key="15">
    <source>
        <dbReference type="ARBA" id="ARBA00023136"/>
    </source>
</evidence>
<keyword evidence="7 21" id="KW-0853">WD repeat</keyword>
<evidence type="ECO:0000256" key="8">
    <source>
        <dbReference type="ARBA" id="ARBA00022692"/>
    </source>
</evidence>
<feature type="region of interest" description="Disordered" evidence="22">
    <location>
        <begin position="916"/>
        <end position="936"/>
    </location>
</feature>
<dbReference type="InterPro" id="IPR036322">
    <property type="entry name" value="WD40_repeat_dom_sf"/>
</dbReference>
<feature type="transmembrane region" description="Helical" evidence="23">
    <location>
        <begin position="791"/>
        <end position="813"/>
    </location>
</feature>
<evidence type="ECO:0000256" key="9">
    <source>
        <dbReference type="ARBA" id="ARBA00022737"/>
    </source>
</evidence>
<dbReference type="Proteomes" id="UP001378592">
    <property type="component" value="Unassembled WGS sequence"/>
</dbReference>
<dbReference type="PANTHER" id="PTHR46378">
    <property type="entry name" value="STEROL REGULATORY ELEMENT-BINDING PROTEIN CLEAVAGE-ACTIVATING PROTEIN"/>
    <property type="match status" value="1"/>
</dbReference>
<keyword evidence="10" id="KW-0256">Endoplasmic reticulum</keyword>
<feature type="transmembrane region" description="Helical" evidence="23">
    <location>
        <begin position="304"/>
        <end position="322"/>
    </location>
</feature>
<dbReference type="PROSITE" id="PS50156">
    <property type="entry name" value="SSD"/>
    <property type="match status" value="1"/>
</dbReference>
<keyword evidence="18" id="KW-0753">Steroid metabolism</keyword>
<evidence type="ECO:0000256" key="12">
    <source>
        <dbReference type="ARBA" id="ARBA00023034"/>
    </source>
</evidence>
<protein>
    <recommendedName>
        <fullName evidence="5">Sterol regulatory element-binding protein cleavage-activating protein</fullName>
    </recommendedName>
</protein>
<evidence type="ECO:0000256" key="16">
    <source>
        <dbReference type="ARBA" id="ARBA00023166"/>
    </source>
</evidence>
<dbReference type="SUPFAM" id="SSF50978">
    <property type="entry name" value="WD40 repeat-like"/>
    <property type="match status" value="1"/>
</dbReference>
<evidence type="ECO:0000256" key="21">
    <source>
        <dbReference type="PROSITE-ProRule" id="PRU00221"/>
    </source>
</evidence>
<keyword evidence="12" id="KW-0333">Golgi apparatus</keyword>
<dbReference type="EMBL" id="JAZDUA010000236">
    <property type="protein sequence ID" value="KAK7863264.1"/>
    <property type="molecule type" value="Genomic_DNA"/>
</dbReference>
<dbReference type="Gene3D" id="2.130.10.10">
    <property type="entry name" value="YVTN repeat-like/Quinoprotein amine dehydrogenase"/>
    <property type="match status" value="1"/>
</dbReference>
<dbReference type="Pfam" id="PF24006">
    <property type="entry name" value="SCAP_N"/>
    <property type="match status" value="1"/>
</dbReference>
<keyword evidence="14" id="KW-0446">Lipid-binding</keyword>
<dbReference type="SUPFAM" id="SSF82866">
    <property type="entry name" value="Multidrug efflux transporter AcrB transmembrane domain"/>
    <property type="match status" value="1"/>
</dbReference>
<feature type="transmembrane region" description="Helical" evidence="23">
    <location>
        <begin position="415"/>
        <end position="433"/>
    </location>
</feature>
<dbReference type="Pfam" id="PF24017">
    <property type="entry name" value="Beta-prop_SCAP"/>
    <property type="match status" value="1"/>
</dbReference>
<evidence type="ECO:0000256" key="20">
    <source>
        <dbReference type="ARBA" id="ARBA00045958"/>
    </source>
</evidence>
<dbReference type="GO" id="GO:0005789">
    <property type="term" value="C:endoplasmic reticulum membrane"/>
    <property type="evidence" value="ECO:0007669"/>
    <property type="project" value="UniProtKB-SubCell"/>
</dbReference>
<keyword evidence="19" id="KW-0968">Cytoplasmic vesicle</keyword>
<comment type="function">
    <text evidence="20">Escort protein required for cholesterol as well as lipid homeostasis. Regulates export of the SCAP-SREBP complex from the endoplasmic reticulum to the Golgi upon low cholesterol, thereby regulating the processing of sterol regulatory element-binding proteins (SREBPs) SREBF1/SREBP1 and SREBF2/SREBP2. At high sterol concentrations, formation of a ternary complex with INSIG (INSIG1 or INSIG2) leads to mask the ER export signal in SCAP, promoting retention of the complex in the endoplasmic reticulum. Low sterol concentrations trigger release of INSIG, a conformational change in the SSD domain of SCAP, unmasking of the ER export signal, promoting recruitment into COPII-coated vesicles and transport of the SCAP-SREBP to the Golgi: in the Golgi, SREBPs are then processed, releasing the transcription factor fragment of SREBPs from the membrane, its import into the nucleus and up-regulation of LDLR, INSIG1 and the mevalonate pathway. Binds cholesterol via its SSD domain.</text>
</comment>
<evidence type="ECO:0000256" key="19">
    <source>
        <dbReference type="ARBA" id="ARBA00023329"/>
    </source>
</evidence>
<feature type="transmembrane region" description="Helical" evidence="23">
    <location>
        <begin position="439"/>
        <end position="461"/>
    </location>
</feature>
<evidence type="ECO:0000313" key="26">
    <source>
        <dbReference type="Proteomes" id="UP001378592"/>
    </source>
</evidence>
<accession>A0AAN9Z522</accession>
<dbReference type="InterPro" id="IPR001680">
    <property type="entry name" value="WD40_rpt"/>
</dbReference>
<dbReference type="PROSITE" id="PS00678">
    <property type="entry name" value="WD_REPEATS_1"/>
    <property type="match status" value="1"/>
</dbReference>
<evidence type="ECO:0000256" key="11">
    <source>
        <dbReference type="ARBA" id="ARBA00022989"/>
    </source>
</evidence>
<evidence type="ECO:0000256" key="5">
    <source>
        <dbReference type="ARBA" id="ARBA00019541"/>
    </source>
</evidence>
<evidence type="ECO:0000256" key="14">
    <source>
        <dbReference type="ARBA" id="ARBA00023121"/>
    </source>
</evidence>
<sequence length="1520" mass="170262">MASPRDFRSQEPTRTLPERVGQLYYSHGLFCSSHPVPVIVFAITVVLLCCYPLLNLPMPGNVPQQLLGNLTVQGSNVSDKTSPQWFVGPPMVYIQQVIVKTAVCPWTKDMMLTDAFRAPLSEVFKLLEVIQNYQHENSSKTLSHLCLHVEAVKTKSDKKLQLPEYNCLVLSPANLWQQNRELFHEDPNLLSTIFSYQNLQKGKISLAEMLFGMNMKDTGIKRYPLRTRQRVLQFAVTIVFKEYDIQFLAGLQQKLTKSFPLHQPVNMMSHLSIDSNETTTPPIPSGVQEVLHIYYPGEFNISELVPLTVTYFMLFIYVYFSVCKIELVKSKVGMAFSAVMTALASLFMSVGLCFFFGLTLSLNGRDVFPYLVVIVGLENVLVLTKSVVSTPTHLDVKIRIAQGLSREGWSITKNLLTEVTILTVGLFTFVPAIQKFCIFAVVGLISDFFLQMFFFSTVLAIDIRRMELSSEPHHHRIQYPVPPGAPAQQTLVWNLRSSQTSGPAYKTLARSKSHPRLNGMNVGSSSPSNYPTNVVAPPHGSDPSLVKVPKRLRVVHFWARTRIFQRTFMLFMVVWIIFIVYSSGVVEQLLQVNPDPVVSEKVTSVAGSEAPLAFQKKNESLFKDSGKEINHSDVGQTIIFEKTSLNPFVSLDDTENSIKNSKLGASEKSNKNDLNDTSLDDYARLKHSGFDPWRRLSHHHWPAILSLYNISVAGQYISILPSIRLSLAVTPDIARSVRNLEEHTVQHFQWQALAAALDPLDFSDGESSKIPTQKTFLGSDVPFIPTSPMEIFFTAVLCIISVVVLAYTMVVLYRCVCSRNYAEWRTSWAGENEDTRDGITQVVKEAVPLVLDGHQQEVECLSTDGAVVVSSCLGGHLCIWDSFAGELLISIDRKRYFSMLQRPSLSQSEVKMEELSFSDYESGSPPSHGEASLEEAAHRNQQFWDFPDLQPSINTNFTTRPHHVEQENYQKSDDHLRKRGFFYGSKYEDIYRECRHPSESYKTRDEKKFDYPNQGEGVKSDTHHKGFLRSRSSVPVLGQEKREETFTSAFDPISVSHQNVHSGSKTEDGPETEAQNCECDQLLNTNEEYTCSHINDSSQCCNCSYPQKGKLLQRHSSEKEIRRLSELGKDSENLWTSNEVVNSHSIRLKNQSSGSLGGNSPGEVNKRLQHGVPVSVPYSAVGTDSNIVLSDVQSVPPIWCLDCHENLIAIGCASGRIEFWEGSTGKLKCLFEDGTGIGITAVKIIGNRVVAAKLSGAVDFFELESFSQGQPTDWGFTYRRTHVRTNSAGALSDWNSWAAQHGVEQDIRCIHLNTTRAHQQPITVLDSEGGRVLTGSQDHTLKVFRLEDQLPLYTLHGHSGPVSCLFIDRISPMMSGSGSQDGLLCVWDLLTGACMYSIQAHDGSVVALTYSASYVISLGTDERLCVWERFQGHLLNTIQVAHTYCSSMVMLTHNLLITSKQGSLVVWDVRTGVPVRVVKLGHSDKCVFVKQILLLRDSVVCDYSNQLRIVRFPLVTDKCE</sequence>
<dbReference type="InterPro" id="IPR057042">
    <property type="entry name" value="Beta-prop_SCAP"/>
</dbReference>
<evidence type="ECO:0000256" key="10">
    <source>
        <dbReference type="ARBA" id="ARBA00022824"/>
    </source>
</evidence>
<dbReference type="Pfam" id="PF12349">
    <property type="entry name" value="Sterol-sensing"/>
    <property type="match status" value="1"/>
</dbReference>
<feature type="transmembrane region" description="Helical" evidence="23">
    <location>
        <begin position="568"/>
        <end position="586"/>
    </location>
</feature>